<dbReference type="SUPFAM" id="SSF49401">
    <property type="entry name" value="Bacterial adhesins"/>
    <property type="match status" value="1"/>
</dbReference>
<evidence type="ECO:0000313" key="2">
    <source>
        <dbReference type="EMBL" id="MFC0227460.1"/>
    </source>
</evidence>
<dbReference type="EMBL" id="JBHLXG010000011">
    <property type="protein sequence ID" value="MFC0227460.1"/>
    <property type="molecule type" value="Genomic_DNA"/>
</dbReference>
<dbReference type="RefSeq" id="WP_380676088.1">
    <property type="nucleotide sequence ID" value="NZ_CP173186.1"/>
</dbReference>
<dbReference type="Gene3D" id="2.60.40.1090">
    <property type="entry name" value="Fimbrial-type adhesion domain"/>
    <property type="match status" value="1"/>
</dbReference>
<accession>A0ABV6EEX0</accession>
<name>A0ABV6EEX0_9GAMM</name>
<organism evidence="2 3">
    <name type="scientific">Serratia aquatilis</name>
    <dbReference type="NCBI Taxonomy" id="1737515"/>
    <lineage>
        <taxon>Bacteria</taxon>
        <taxon>Pseudomonadati</taxon>
        <taxon>Pseudomonadota</taxon>
        <taxon>Gammaproteobacteria</taxon>
        <taxon>Enterobacterales</taxon>
        <taxon>Yersiniaceae</taxon>
        <taxon>Serratia</taxon>
    </lineage>
</organism>
<dbReference type="Pfam" id="PF00419">
    <property type="entry name" value="Fimbrial"/>
    <property type="match status" value="1"/>
</dbReference>
<proteinExistence type="predicted"/>
<sequence>METRKQSGNKVRQSAMIGAVLIALLPTMVQAGNVLTVNITGTVLAGPACNVVGNVNNQIEVDFGNNLQTTLINGSNYATPVSFTMSCTGNPSTLRLRFVRTGGGNSFDSNVLATNFPDLGIKLLRPDNSALNLGAWFTFAYSATPPAIKAVPVKRPGATLPGGFFGASATLEMEVL</sequence>
<keyword evidence="3" id="KW-1185">Reference proteome</keyword>
<evidence type="ECO:0000259" key="1">
    <source>
        <dbReference type="Pfam" id="PF00419"/>
    </source>
</evidence>
<reference evidence="2 3" key="1">
    <citation type="submission" date="2024-09" db="EMBL/GenBank/DDBJ databases">
        <authorList>
            <person name="Sun Q."/>
            <person name="Mori K."/>
        </authorList>
    </citation>
    <scope>NUCLEOTIDE SEQUENCE [LARGE SCALE GENOMIC DNA]</scope>
    <source>
        <strain evidence="2 3">CCM 8626</strain>
    </source>
</reference>
<protein>
    <submittedName>
        <fullName evidence="2">Fimbrial protein</fullName>
    </submittedName>
</protein>
<gene>
    <name evidence="2" type="ORF">ACFFJ3_13230</name>
</gene>
<dbReference type="Proteomes" id="UP001589792">
    <property type="component" value="Unassembled WGS sequence"/>
</dbReference>
<comment type="caution">
    <text evidence="2">The sequence shown here is derived from an EMBL/GenBank/DDBJ whole genome shotgun (WGS) entry which is preliminary data.</text>
</comment>
<evidence type="ECO:0000313" key="3">
    <source>
        <dbReference type="Proteomes" id="UP001589792"/>
    </source>
</evidence>
<dbReference type="InterPro" id="IPR036937">
    <property type="entry name" value="Adhesion_dom_fimbrial_sf"/>
</dbReference>
<dbReference type="InterPro" id="IPR000259">
    <property type="entry name" value="Adhesion_dom_fimbrial"/>
</dbReference>
<feature type="domain" description="Fimbrial-type adhesion" evidence="1">
    <location>
        <begin position="38"/>
        <end position="174"/>
    </location>
</feature>
<dbReference type="InterPro" id="IPR008966">
    <property type="entry name" value="Adhesion_dom_sf"/>
</dbReference>